<dbReference type="SUPFAM" id="SSF161098">
    <property type="entry name" value="MetI-like"/>
    <property type="match status" value="1"/>
</dbReference>
<dbReference type="KEGG" id="aarc:G127AT_05365"/>
<dbReference type="Pfam" id="PF19300">
    <property type="entry name" value="BPD_transp_1_N"/>
    <property type="match status" value="1"/>
</dbReference>
<dbReference type="GO" id="GO:0005886">
    <property type="term" value="C:plasma membrane"/>
    <property type="evidence" value="ECO:0007669"/>
    <property type="project" value="UniProtKB-SubCell"/>
</dbReference>
<dbReference type="InterPro" id="IPR045621">
    <property type="entry name" value="BPD_transp_1_N"/>
</dbReference>
<evidence type="ECO:0000256" key="2">
    <source>
        <dbReference type="ARBA" id="ARBA00022448"/>
    </source>
</evidence>
<dbReference type="InterPro" id="IPR000515">
    <property type="entry name" value="MetI-like"/>
</dbReference>
<evidence type="ECO:0000259" key="8">
    <source>
        <dbReference type="PROSITE" id="PS50928"/>
    </source>
</evidence>
<feature type="transmembrane region" description="Helical" evidence="7">
    <location>
        <begin position="281"/>
        <end position="300"/>
    </location>
</feature>
<comment type="subcellular location">
    <subcellularLocation>
        <location evidence="1 7">Cell membrane</location>
        <topology evidence="1 7">Multi-pass membrane protein</topology>
    </subcellularLocation>
</comment>
<feature type="domain" description="ABC transmembrane type-1" evidence="8">
    <location>
        <begin position="96"/>
        <end position="300"/>
    </location>
</feature>
<keyword evidence="10" id="KW-1185">Reference proteome</keyword>
<keyword evidence="5 7" id="KW-1133">Transmembrane helix</keyword>
<gene>
    <name evidence="9" type="ORF">G127AT_05365</name>
</gene>
<protein>
    <submittedName>
        <fullName evidence="9">ABC transporter permease</fullName>
    </submittedName>
</protein>
<evidence type="ECO:0000256" key="3">
    <source>
        <dbReference type="ARBA" id="ARBA00022475"/>
    </source>
</evidence>
<reference evidence="9" key="1">
    <citation type="submission" date="2021-03" db="EMBL/GenBank/DDBJ databases">
        <title>Agromyces archimandritus sp. nov., isolated from the cockroach Archimandrita tessellata.</title>
        <authorList>
            <person name="Guzman J."/>
            <person name="Ortuzar M."/>
            <person name="Poehlein A."/>
            <person name="Daniel R."/>
            <person name="Trujillo M."/>
            <person name="Vilcinskas A."/>
        </authorList>
    </citation>
    <scope>NUCLEOTIDE SEQUENCE</scope>
    <source>
        <strain evidence="9">G127AT</strain>
    </source>
</reference>
<feature type="transmembrane region" description="Helical" evidence="7">
    <location>
        <begin position="100"/>
        <end position="122"/>
    </location>
</feature>
<feature type="transmembrane region" description="Helical" evidence="7">
    <location>
        <begin position="134"/>
        <end position="157"/>
    </location>
</feature>
<keyword evidence="2 7" id="KW-0813">Transport</keyword>
<evidence type="ECO:0000256" key="6">
    <source>
        <dbReference type="ARBA" id="ARBA00023136"/>
    </source>
</evidence>
<dbReference type="PANTHER" id="PTHR43163">
    <property type="entry name" value="DIPEPTIDE TRANSPORT SYSTEM PERMEASE PROTEIN DPPB-RELATED"/>
    <property type="match status" value="1"/>
</dbReference>
<dbReference type="Proteomes" id="UP000671914">
    <property type="component" value="Chromosome"/>
</dbReference>
<evidence type="ECO:0000256" key="4">
    <source>
        <dbReference type="ARBA" id="ARBA00022692"/>
    </source>
</evidence>
<dbReference type="InterPro" id="IPR035906">
    <property type="entry name" value="MetI-like_sf"/>
</dbReference>
<accession>A0A975FNW0</accession>
<dbReference type="Pfam" id="PF00528">
    <property type="entry name" value="BPD_transp_1"/>
    <property type="match status" value="1"/>
</dbReference>
<evidence type="ECO:0000256" key="7">
    <source>
        <dbReference type="RuleBase" id="RU363032"/>
    </source>
</evidence>
<keyword evidence="4 7" id="KW-0812">Transmembrane</keyword>
<proteinExistence type="inferred from homology"/>
<feature type="transmembrane region" description="Helical" evidence="7">
    <location>
        <begin position="177"/>
        <end position="197"/>
    </location>
</feature>
<dbReference type="CDD" id="cd06261">
    <property type="entry name" value="TM_PBP2"/>
    <property type="match status" value="1"/>
</dbReference>
<dbReference type="PANTHER" id="PTHR43163:SF6">
    <property type="entry name" value="DIPEPTIDE TRANSPORT SYSTEM PERMEASE PROTEIN DPPB-RELATED"/>
    <property type="match status" value="1"/>
</dbReference>
<comment type="similarity">
    <text evidence="7">Belongs to the binding-protein-dependent transport system permease family.</text>
</comment>
<keyword evidence="6 7" id="KW-0472">Membrane</keyword>
<dbReference type="PROSITE" id="PS50928">
    <property type="entry name" value="ABC_TM1"/>
    <property type="match status" value="1"/>
</dbReference>
<dbReference type="AlphaFoldDB" id="A0A975FNW0"/>
<evidence type="ECO:0000256" key="1">
    <source>
        <dbReference type="ARBA" id="ARBA00004651"/>
    </source>
</evidence>
<sequence>MSWRRLANWLVMSIVLVFAVSALTFLLISLTPGDAARTVVGPEASAERYQEVRAQLGLDLPVWQQYLNWLGGLLTGDPGRSLLSGVPIDQVLQDRIEPTLALMLCAFVCSTIVGITLGVVSASRGGALGRFVDMLSLGGIAVPTFWIGLVLVAVFSVGLGWLPTSGYRPIADGVGEWLPRMILPIITLTLAGTALLARQTRDAVAEQLTMPYIVLLRAHGVSERSLVWRHALRNAAVPIITILGMKLIGLTTGTVLVETVFSIPGLGSYAVQQTQAHDLPVVQIITLIFTIVVVVTNLLVELGYGRLNVKARA</sequence>
<evidence type="ECO:0000313" key="10">
    <source>
        <dbReference type="Proteomes" id="UP000671914"/>
    </source>
</evidence>
<dbReference type="EMBL" id="CP071696">
    <property type="protein sequence ID" value="QTX05635.1"/>
    <property type="molecule type" value="Genomic_DNA"/>
</dbReference>
<dbReference type="Gene3D" id="1.10.3720.10">
    <property type="entry name" value="MetI-like"/>
    <property type="match status" value="1"/>
</dbReference>
<evidence type="ECO:0000313" key="9">
    <source>
        <dbReference type="EMBL" id="QTX05635.1"/>
    </source>
</evidence>
<organism evidence="9 10">
    <name type="scientific">Agromyces archimandritae</name>
    <dbReference type="NCBI Taxonomy" id="2781962"/>
    <lineage>
        <taxon>Bacteria</taxon>
        <taxon>Bacillati</taxon>
        <taxon>Actinomycetota</taxon>
        <taxon>Actinomycetes</taxon>
        <taxon>Micrococcales</taxon>
        <taxon>Microbacteriaceae</taxon>
        <taxon>Agromyces</taxon>
    </lineage>
</organism>
<feature type="transmembrane region" description="Helical" evidence="7">
    <location>
        <begin position="235"/>
        <end position="261"/>
    </location>
</feature>
<evidence type="ECO:0000256" key="5">
    <source>
        <dbReference type="ARBA" id="ARBA00022989"/>
    </source>
</evidence>
<name>A0A975FNW0_9MICO</name>
<dbReference type="RefSeq" id="WP_210900805.1">
    <property type="nucleotide sequence ID" value="NZ_CP071696.1"/>
</dbReference>
<dbReference type="GO" id="GO:0055085">
    <property type="term" value="P:transmembrane transport"/>
    <property type="evidence" value="ECO:0007669"/>
    <property type="project" value="InterPro"/>
</dbReference>
<keyword evidence="3" id="KW-1003">Cell membrane</keyword>